<evidence type="ECO:0000313" key="2">
    <source>
        <dbReference type="EMBL" id="TJY35817.1"/>
    </source>
</evidence>
<dbReference type="AlphaFoldDB" id="A0A4U0EV77"/>
<sequence length="314" mass="36284">MIRLVKINFLLIVCLVIFGCKNHELEAIKINTSQGMSLLNTPLIRAQVDVKRDSLQIVKYLEALSNYQNNKDWPDNIIWLGRRMAYLGDYKRAIELFTEGVNKFPEDARFLRHRGHRYISTRQLDKAIKDFEKAKSLIKNTEDQVEPDGIPNRLNQPVSTLHNNIYYHLGLAYYLKNDLKNALIAFTDCLDTSKNDDMQVATRHWLYMILQRMDMKDEAASILEPISNDMTIIENVAYHDLLLFYKGERTESQLLKLENGSIGANEATQYGIANWHYHNGNIEKANKMFNDIIKSGNWSGFGYIAAEADVSRMK</sequence>
<name>A0A4U0EV77_9FLAO</name>
<dbReference type="SMART" id="SM00028">
    <property type="entry name" value="TPR"/>
    <property type="match status" value="2"/>
</dbReference>
<evidence type="ECO:0000313" key="3">
    <source>
        <dbReference type="Proteomes" id="UP000307657"/>
    </source>
</evidence>
<keyword evidence="1" id="KW-0802">TPR repeat</keyword>
<evidence type="ECO:0000256" key="1">
    <source>
        <dbReference type="PROSITE-ProRule" id="PRU00339"/>
    </source>
</evidence>
<reference evidence="2 3" key="1">
    <citation type="submission" date="2019-04" db="EMBL/GenBank/DDBJ databases">
        <title>Lacinutrix sp. nov., isolated from marine water.</title>
        <authorList>
            <person name="Kim W."/>
        </authorList>
    </citation>
    <scope>NUCLEOTIDE SEQUENCE [LARGE SCALE GENOMIC DNA]</scope>
    <source>
        <strain evidence="2 3">CAU 1491</strain>
    </source>
</reference>
<dbReference type="Proteomes" id="UP000307657">
    <property type="component" value="Unassembled WGS sequence"/>
</dbReference>
<feature type="repeat" description="TPR" evidence="1">
    <location>
        <begin position="163"/>
        <end position="196"/>
    </location>
</feature>
<dbReference type="InterPro" id="IPR019734">
    <property type="entry name" value="TPR_rpt"/>
</dbReference>
<dbReference type="InterPro" id="IPR011990">
    <property type="entry name" value="TPR-like_helical_dom_sf"/>
</dbReference>
<feature type="repeat" description="TPR" evidence="1">
    <location>
        <begin position="108"/>
        <end position="141"/>
    </location>
</feature>
<dbReference type="EMBL" id="SUPL01000004">
    <property type="protein sequence ID" value="TJY35817.1"/>
    <property type="molecule type" value="Genomic_DNA"/>
</dbReference>
<dbReference type="Pfam" id="PF13181">
    <property type="entry name" value="TPR_8"/>
    <property type="match status" value="2"/>
</dbReference>
<dbReference type="PROSITE" id="PS51257">
    <property type="entry name" value="PROKAR_LIPOPROTEIN"/>
    <property type="match status" value="1"/>
</dbReference>
<dbReference type="PROSITE" id="PS50005">
    <property type="entry name" value="TPR"/>
    <property type="match status" value="3"/>
</dbReference>
<gene>
    <name evidence="2" type="ORF">E5167_08070</name>
</gene>
<feature type="repeat" description="TPR" evidence="1">
    <location>
        <begin position="74"/>
        <end position="107"/>
    </location>
</feature>
<comment type="caution">
    <text evidence="2">The sequence shown here is derived from an EMBL/GenBank/DDBJ whole genome shotgun (WGS) entry which is preliminary data.</text>
</comment>
<dbReference type="Gene3D" id="1.25.40.10">
    <property type="entry name" value="Tetratricopeptide repeat domain"/>
    <property type="match status" value="1"/>
</dbReference>
<proteinExistence type="predicted"/>
<keyword evidence="3" id="KW-1185">Reference proteome</keyword>
<dbReference type="SUPFAM" id="SSF48452">
    <property type="entry name" value="TPR-like"/>
    <property type="match status" value="1"/>
</dbReference>
<accession>A0A4U0EV77</accession>
<evidence type="ECO:0008006" key="4">
    <source>
        <dbReference type="Google" id="ProtNLM"/>
    </source>
</evidence>
<organism evidence="2 3">
    <name type="scientific">Pontimicrobium aquaticum</name>
    <dbReference type="NCBI Taxonomy" id="2565367"/>
    <lineage>
        <taxon>Bacteria</taxon>
        <taxon>Pseudomonadati</taxon>
        <taxon>Bacteroidota</taxon>
        <taxon>Flavobacteriia</taxon>
        <taxon>Flavobacteriales</taxon>
        <taxon>Flavobacteriaceae</taxon>
        <taxon>Pontimicrobium</taxon>
    </lineage>
</organism>
<dbReference type="RefSeq" id="WP_136842901.1">
    <property type="nucleotide sequence ID" value="NZ_SUPL01000004.1"/>
</dbReference>
<protein>
    <recommendedName>
        <fullName evidence="4">Tetratricopeptide repeat-containing protein</fullName>
    </recommendedName>
</protein>
<dbReference type="OrthoDB" id="955869at2"/>